<proteinExistence type="predicted"/>
<dbReference type="RefSeq" id="XP_023626525.1">
    <property type="nucleotide sequence ID" value="XM_023770757.1"/>
</dbReference>
<dbReference type="AlphaFoldDB" id="A0A2D3UYZ1"/>
<name>A0A2D3UYZ1_9PEZI</name>
<dbReference type="Proteomes" id="UP000225277">
    <property type="component" value="Unassembled WGS sequence"/>
</dbReference>
<organism evidence="1 2">
    <name type="scientific">Ramularia collo-cygni</name>
    <dbReference type="NCBI Taxonomy" id="112498"/>
    <lineage>
        <taxon>Eukaryota</taxon>
        <taxon>Fungi</taxon>
        <taxon>Dikarya</taxon>
        <taxon>Ascomycota</taxon>
        <taxon>Pezizomycotina</taxon>
        <taxon>Dothideomycetes</taxon>
        <taxon>Dothideomycetidae</taxon>
        <taxon>Mycosphaerellales</taxon>
        <taxon>Mycosphaerellaceae</taxon>
        <taxon>Ramularia</taxon>
    </lineage>
</organism>
<sequence length="180" mass="20192">MPPPYPLPARTTIPLVTAAATALQIRPDGQGAFFMLCWRFINSHPHLNIPWLQYEIHPNMSKIPRSLAALIGHFLQKWGAWIWPDIGRDHLTTTGDSLYYSRDGQATLQCILDWNVAFPEDVLGVPPIEEQVGFSTLGKACVGYFVGIIHLSLDNEQHLLARGFPNEHMLWLEIANARAG</sequence>
<protein>
    <submittedName>
        <fullName evidence="1">Uncharacterized protein</fullName>
    </submittedName>
</protein>
<gene>
    <name evidence="1" type="ORF">RCC_05486</name>
</gene>
<reference evidence="1 2" key="1">
    <citation type="submission" date="2016-03" db="EMBL/GenBank/DDBJ databases">
        <authorList>
            <person name="Ploux O."/>
        </authorList>
    </citation>
    <scope>NUCLEOTIDE SEQUENCE [LARGE SCALE GENOMIC DNA]</scope>
    <source>
        <strain evidence="1 2">URUG2</strain>
    </source>
</reference>
<keyword evidence="2" id="KW-1185">Reference proteome</keyword>
<dbReference type="EMBL" id="FJUY01000007">
    <property type="protein sequence ID" value="CZT19635.1"/>
    <property type="molecule type" value="Genomic_DNA"/>
</dbReference>
<dbReference type="GeneID" id="35600646"/>
<accession>A0A2D3UYZ1</accession>
<evidence type="ECO:0000313" key="2">
    <source>
        <dbReference type="Proteomes" id="UP000225277"/>
    </source>
</evidence>
<evidence type="ECO:0000313" key="1">
    <source>
        <dbReference type="EMBL" id="CZT19635.1"/>
    </source>
</evidence>